<sequence length="457" mass="53769">MREIKTNIIPSKVIFTGEQKTLDLKAICVFSALGFFLDDDSYFVEQKALKPATEYKIENDKIISEKEYFKWFYNPKERSLKQITEEFAFLFEQILKEQSENKKVILALSGGLDSRTQACGLHHIKADVNSYSYSFSGGHDETKYSERIAKVCGFPFHNWKIPNGYLWDKIEDLAKINGCYSDFTHPRQMAFIEKYAAMGDVFSLGHWGDVLFDDMGIPDDLSVENQVEILLKKVLKKGGLALATSLWKAWNIEGDFKDYLYERLKDLLVKINIPESANAQIRAFKSLYWAPRWTSTNLSIFESQRPISLPYYDNRMCEFICTVPEKYLAKRQIQIEYLKMRNSKLAEITWQSQKPFNLYNYHLNKTPYNLPYRIFDKVKRTINPQKFIQRNWELQFLGAENEKQLQNWLFNNPKMNDILDSTITKDFYQKFKTIDDVYYSHSVSMLLTLSLFFKNKE</sequence>
<dbReference type="RefSeq" id="WP_169523904.1">
    <property type="nucleotide sequence ID" value="NZ_JAAMPT010000206.1"/>
</dbReference>
<evidence type="ECO:0000313" key="6">
    <source>
        <dbReference type="Proteomes" id="UP000767947"/>
    </source>
</evidence>
<dbReference type="EMBL" id="JAAMPT010000206">
    <property type="protein sequence ID" value="NMH25323.1"/>
    <property type="molecule type" value="Genomic_DNA"/>
</dbReference>
<protein>
    <recommendedName>
        <fullName evidence="2">asparagine synthase (glutamine-hydrolyzing)</fullName>
        <ecNumber evidence="2">6.3.5.4</ecNumber>
    </recommendedName>
</protein>
<organism evidence="5 6">
    <name type="scientific">Flavobacterium solisilvae</name>
    <dbReference type="NCBI Taxonomy" id="1852019"/>
    <lineage>
        <taxon>Bacteria</taxon>
        <taxon>Pseudomonadati</taxon>
        <taxon>Bacteroidota</taxon>
        <taxon>Flavobacteriia</taxon>
        <taxon>Flavobacteriales</taxon>
        <taxon>Flavobacteriaceae</taxon>
        <taxon>Flavobacterium</taxon>
    </lineage>
</organism>
<comment type="caution">
    <text evidence="5">The sequence shown here is derived from an EMBL/GenBank/DDBJ whole genome shotgun (WGS) entry which is preliminary data.</text>
</comment>
<evidence type="ECO:0000256" key="2">
    <source>
        <dbReference type="ARBA" id="ARBA00012737"/>
    </source>
</evidence>
<dbReference type="InterPro" id="IPR014729">
    <property type="entry name" value="Rossmann-like_a/b/a_fold"/>
</dbReference>
<dbReference type="InterPro" id="IPR001962">
    <property type="entry name" value="Asn_synthase"/>
</dbReference>
<comment type="pathway">
    <text evidence="1">Amino-acid biosynthesis; L-asparagine biosynthesis; L-asparagine from L-aspartate (L-Gln route): step 1/1.</text>
</comment>
<dbReference type="PANTHER" id="PTHR43284:SF1">
    <property type="entry name" value="ASPARAGINE SYNTHETASE"/>
    <property type="match status" value="1"/>
</dbReference>
<evidence type="ECO:0000256" key="3">
    <source>
        <dbReference type="ARBA" id="ARBA00048741"/>
    </source>
</evidence>
<proteinExistence type="predicted"/>
<evidence type="ECO:0000256" key="1">
    <source>
        <dbReference type="ARBA" id="ARBA00005187"/>
    </source>
</evidence>
<dbReference type="Proteomes" id="UP000767947">
    <property type="component" value="Unassembled WGS sequence"/>
</dbReference>
<dbReference type="Gene3D" id="3.40.50.620">
    <property type="entry name" value="HUPs"/>
    <property type="match status" value="1"/>
</dbReference>
<evidence type="ECO:0000259" key="4">
    <source>
        <dbReference type="Pfam" id="PF00733"/>
    </source>
</evidence>
<accession>A0ABX1QVF7</accession>
<keyword evidence="6" id="KW-1185">Reference proteome</keyword>
<dbReference type="PANTHER" id="PTHR43284">
    <property type="entry name" value="ASPARAGINE SYNTHETASE (GLUTAMINE-HYDROLYZING)"/>
    <property type="match status" value="1"/>
</dbReference>
<dbReference type="Pfam" id="PF00733">
    <property type="entry name" value="Asn_synthase"/>
    <property type="match status" value="1"/>
</dbReference>
<reference evidence="5 6" key="1">
    <citation type="submission" date="2020-02" db="EMBL/GenBank/DDBJ databases">
        <title>Flavobacterium sp. genome.</title>
        <authorList>
            <person name="Jung H.S."/>
            <person name="Baek J.H."/>
            <person name="Jeon C.O."/>
        </authorList>
    </citation>
    <scope>NUCLEOTIDE SEQUENCE [LARGE SCALE GENOMIC DNA]</scope>
    <source>
        <strain evidence="5 6">SE-s27</strain>
    </source>
</reference>
<feature type="domain" description="Asparagine synthetase" evidence="4">
    <location>
        <begin position="100"/>
        <end position="176"/>
    </location>
</feature>
<dbReference type="SUPFAM" id="SSF52402">
    <property type="entry name" value="Adenine nucleotide alpha hydrolases-like"/>
    <property type="match status" value="1"/>
</dbReference>
<gene>
    <name evidence="5" type="ORF">G6042_08585</name>
</gene>
<dbReference type="EC" id="6.3.5.4" evidence="2"/>
<comment type="catalytic activity">
    <reaction evidence="3">
        <text>L-aspartate + L-glutamine + ATP + H2O = L-asparagine + L-glutamate + AMP + diphosphate + H(+)</text>
        <dbReference type="Rhea" id="RHEA:12228"/>
        <dbReference type="ChEBI" id="CHEBI:15377"/>
        <dbReference type="ChEBI" id="CHEBI:15378"/>
        <dbReference type="ChEBI" id="CHEBI:29985"/>
        <dbReference type="ChEBI" id="CHEBI:29991"/>
        <dbReference type="ChEBI" id="CHEBI:30616"/>
        <dbReference type="ChEBI" id="CHEBI:33019"/>
        <dbReference type="ChEBI" id="CHEBI:58048"/>
        <dbReference type="ChEBI" id="CHEBI:58359"/>
        <dbReference type="ChEBI" id="CHEBI:456215"/>
        <dbReference type="EC" id="6.3.5.4"/>
    </reaction>
</comment>
<name>A0ABX1QVF7_9FLAO</name>
<evidence type="ECO:0000313" key="5">
    <source>
        <dbReference type="EMBL" id="NMH25323.1"/>
    </source>
</evidence>
<dbReference type="InterPro" id="IPR051786">
    <property type="entry name" value="ASN_synthetase/amidase"/>
</dbReference>